<sequence>MAWYSILPPQLIYLESWAAKIFFALGILTIVPWATLLIFDIVLYICRMSLYEFPVVGGRARGMQRPRAPRLNERPRPRMGRFAVLRGDGEDTGVDEGTGPGTDEGSEGRDGRRESESGVRQANGDADKGERELKWRSPNRGRD</sequence>
<comment type="caution">
    <text evidence="3">The sequence shown here is derived from an EMBL/GenBank/DDBJ whole genome shotgun (WGS) entry which is preliminary data.</text>
</comment>
<dbReference type="AlphaFoldDB" id="A0A3A2ZD09"/>
<feature type="compositionally biased region" description="Basic and acidic residues" evidence="1">
    <location>
        <begin position="125"/>
        <end position="143"/>
    </location>
</feature>
<proteinExistence type="predicted"/>
<dbReference type="EMBL" id="MVGC01000438">
    <property type="protein sequence ID" value="RJE19187.1"/>
    <property type="molecule type" value="Genomic_DNA"/>
</dbReference>
<keyword evidence="2" id="KW-0812">Transmembrane</keyword>
<protein>
    <submittedName>
        <fullName evidence="3">Uncharacterized protein</fullName>
    </submittedName>
</protein>
<evidence type="ECO:0000313" key="4">
    <source>
        <dbReference type="Proteomes" id="UP000266188"/>
    </source>
</evidence>
<evidence type="ECO:0000256" key="2">
    <source>
        <dbReference type="SAM" id="Phobius"/>
    </source>
</evidence>
<feature type="transmembrane region" description="Helical" evidence="2">
    <location>
        <begin position="20"/>
        <end position="45"/>
    </location>
</feature>
<keyword evidence="2" id="KW-0472">Membrane</keyword>
<keyword evidence="2" id="KW-1133">Transmembrane helix</keyword>
<gene>
    <name evidence="3" type="ORF">PHISCL_08484</name>
</gene>
<evidence type="ECO:0000313" key="3">
    <source>
        <dbReference type="EMBL" id="RJE19187.1"/>
    </source>
</evidence>
<accession>A0A3A2ZD09</accession>
<organism evidence="3 4">
    <name type="scientific">Aspergillus sclerotialis</name>
    <dbReference type="NCBI Taxonomy" id="2070753"/>
    <lineage>
        <taxon>Eukaryota</taxon>
        <taxon>Fungi</taxon>
        <taxon>Dikarya</taxon>
        <taxon>Ascomycota</taxon>
        <taxon>Pezizomycotina</taxon>
        <taxon>Eurotiomycetes</taxon>
        <taxon>Eurotiomycetidae</taxon>
        <taxon>Eurotiales</taxon>
        <taxon>Aspergillaceae</taxon>
        <taxon>Aspergillus</taxon>
        <taxon>Aspergillus subgen. Polypaecilum</taxon>
    </lineage>
</organism>
<dbReference type="OrthoDB" id="5309803at2759"/>
<reference evidence="4" key="1">
    <citation type="submission" date="2017-02" db="EMBL/GenBank/DDBJ databases">
        <authorList>
            <person name="Tafer H."/>
            <person name="Lopandic K."/>
        </authorList>
    </citation>
    <scope>NUCLEOTIDE SEQUENCE [LARGE SCALE GENOMIC DNA]</scope>
    <source>
        <strain evidence="4">CBS 366.77</strain>
    </source>
</reference>
<keyword evidence="4" id="KW-1185">Reference proteome</keyword>
<dbReference type="Proteomes" id="UP000266188">
    <property type="component" value="Unassembled WGS sequence"/>
</dbReference>
<feature type="region of interest" description="Disordered" evidence="1">
    <location>
        <begin position="60"/>
        <end position="143"/>
    </location>
</feature>
<evidence type="ECO:0000256" key="1">
    <source>
        <dbReference type="SAM" id="MobiDB-lite"/>
    </source>
</evidence>
<feature type="compositionally biased region" description="Basic and acidic residues" evidence="1">
    <location>
        <begin position="106"/>
        <end position="117"/>
    </location>
</feature>
<name>A0A3A2ZD09_9EURO</name>